<evidence type="ECO:0000256" key="1">
    <source>
        <dbReference type="ARBA" id="ARBA00000085"/>
    </source>
</evidence>
<evidence type="ECO:0000256" key="11">
    <source>
        <dbReference type="ARBA" id="ARBA00023012"/>
    </source>
</evidence>
<accession>A0ABZ3FMY9</accession>
<name>A0ABZ3FMY9_9ACTN</name>
<keyword evidence="10 12" id="KW-1133">Transmembrane helix</keyword>
<dbReference type="CDD" id="cd16917">
    <property type="entry name" value="HATPase_UhpB-NarQ-NarX-like"/>
    <property type="match status" value="1"/>
</dbReference>
<evidence type="ECO:0000256" key="9">
    <source>
        <dbReference type="ARBA" id="ARBA00022840"/>
    </source>
</evidence>
<feature type="transmembrane region" description="Helical" evidence="12">
    <location>
        <begin position="38"/>
        <end position="57"/>
    </location>
</feature>
<evidence type="ECO:0000313" key="15">
    <source>
        <dbReference type="Proteomes" id="UP001442841"/>
    </source>
</evidence>
<dbReference type="InterPro" id="IPR050482">
    <property type="entry name" value="Sensor_HK_TwoCompSys"/>
</dbReference>
<dbReference type="Proteomes" id="UP001442841">
    <property type="component" value="Chromosome"/>
</dbReference>
<feature type="domain" description="HAMP" evidence="13">
    <location>
        <begin position="57"/>
        <end position="109"/>
    </location>
</feature>
<dbReference type="InterPro" id="IPR036890">
    <property type="entry name" value="HATPase_C_sf"/>
</dbReference>
<organism evidence="14 15">
    <name type="scientific">Ammonicoccus fulvus</name>
    <dbReference type="NCBI Taxonomy" id="3138240"/>
    <lineage>
        <taxon>Bacteria</taxon>
        <taxon>Bacillati</taxon>
        <taxon>Actinomycetota</taxon>
        <taxon>Actinomycetes</taxon>
        <taxon>Propionibacteriales</taxon>
        <taxon>Propionibacteriaceae</taxon>
        <taxon>Ammonicoccus</taxon>
    </lineage>
</organism>
<dbReference type="InterPro" id="IPR011712">
    <property type="entry name" value="Sig_transdc_His_kin_sub3_dim/P"/>
</dbReference>
<gene>
    <name evidence="14" type="ORF">AADG42_02295</name>
</gene>
<keyword evidence="11" id="KW-0902">Two-component regulatory system</keyword>
<dbReference type="InterPro" id="IPR003660">
    <property type="entry name" value="HAMP_dom"/>
</dbReference>
<keyword evidence="5" id="KW-0808">Transferase</keyword>
<dbReference type="EMBL" id="CP154795">
    <property type="protein sequence ID" value="XAN06183.1"/>
    <property type="molecule type" value="Genomic_DNA"/>
</dbReference>
<dbReference type="Pfam" id="PF07730">
    <property type="entry name" value="HisKA_3"/>
    <property type="match status" value="1"/>
</dbReference>
<sequence length="313" mass="33722">MSLLARTILINGLVLVSAFVVLIVAPVALVPPFETGEIVVVALLLIVLLVIGSLALWRSLAPLRSLHREIAELGGLDEGRRLTQAGVPEIESVTRAFNGLLDRLVDEQRTRTRLTLAAQEAERVRIARELHDEIGQTLTFSLMSLANVAADHPDREQDLDPSRESLRAALEEVRGVAAALRPGVLDDLGLGAALNDLIQRAERDSGIRIRRRLDVPDDLSADEELVLFRICQESLTNALRHAEASLIHVCLATTGDRLVLEVADDGVGYAGGHGSGIAGMSERAGLIEARLEIEPGATGGTVVRLELPPKESR</sequence>
<evidence type="ECO:0000256" key="12">
    <source>
        <dbReference type="SAM" id="Phobius"/>
    </source>
</evidence>
<comment type="catalytic activity">
    <reaction evidence="1">
        <text>ATP + protein L-histidine = ADP + protein N-phospho-L-histidine.</text>
        <dbReference type="EC" id="2.7.13.3"/>
    </reaction>
</comment>
<evidence type="ECO:0000313" key="14">
    <source>
        <dbReference type="EMBL" id="XAN06183.1"/>
    </source>
</evidence>
<dbReference type="SMART" id="SM00304">
    <property type="entry name" value="HAMP"/>
    <property type="match status" value="1"/>
</dbReference>
<evidence type="ECO:0000259" key="13">
    <source>
        <dbReference type="PROSITE" id="PS50885"/>
    </source>
</evidence>
<keyword evidence="12" id="KW-0472">Membrane</keyword>
<keyword evidence="7" id="KW-0547">Nucleotide-binding</keyword>
<dbReference type="InterPro" id="IPR003594">
    <property type="entry name" value="HATPase_dom"/>
</dbReference>
<dbReference type="EC" id="2.7.13.3" evidence="3"/>
<proteinExistence type="predicted"/>
<evidence type="ECO:0000256" key="4">
    <source>
        <dbReference type="ARBA" id="ARBA00022553"/>
    </source>
</evidence>
<comment type="subcellular location">
    <subcellularLocation>
        <location evidence="2">Membrane</location>
    </subcellularLocation>
</comment>
<dbReference type="RefSeq" id="WP_425307615.1">
    <property type="nucleotide sequence ID" value="NZ_CP154795.1"/>
</dbReference>
<evidence type="ECO:0000256" key="8">
    <source>
        <dbReference type="ARBA" id="ARBA00022777"/>
    </source>
</evidence>
<keyword evidence="9" id="KW-0067">ATP-binding</keyword>
<keyword evidence="15" id="KW-1185">Reference proteome</keyword>
<dbReference type="Gene3D" id="1.20.5.1930">
    <property type="match status" value="1"/>
</dbReference>
<evidence type="ECO:0000256" key="5">
    <source>
        <dbReference type="ARBA" id="ARBA00022679"/>
    </source>
</evidence>
<evidence type="ECO:0000256" key="2">
    <source>
        <dbReference type="ARBA" id="ARBA00004370"/>
    </source>
</evidence>
<dbReference type="GO" id="GO:0016301">
    <property type="term" value="F:kinase activity"/>
    <property type="evidence" value="ECO:0007669"/>
    <property type="project" value="UniProtKB-KW"/>
</dbReference>
<evidence type="ECO:0000256" key="3">
    <source>
        <dbReference type="ARBA" id="ARBA00012438"/>
    </source>
</evidence>
<evidence type="ECO:0000256" key="7">
    <source>
        <dbReference type="ARBA" id="ARBA00022741"/>
    </source>
</evidence>
<dbReference type="SUPFAM" id="SSF55874">
    <property type="entry name" value="ATPase domain of HSP90 chaperone/DNA topoisomerase II/histidine kinase"/>
    <property type="match status" value="1"/>
</dbReference>
<keyword evidence="6 12" id="KW-0812">Transmembrane</keyword>
<keyword evidence="8 14" id="KW-0418">Kinase</keyword>
<dbReference type="PANTHER" id="PTHR24421:SF10">
    <property type="entry name" value="NITRATE_NITRITE SENSOR PROTEIN NARQ"/>
    <property type="match status" value="1"/>
</dbReference>
<dbReference type="SMART" id="SM00387">
    <property type="entry name" value="HATPase_c"/>
    <property type="match status" value="1"/>
</dbReference>
<keyword evidence="4" id="KW-0597">Phosphoprotein</keyword>
<dbReference type="PROSITE" id="PS50885">
    <property type="entry name" value="HAMP"/>
    <property type="match status" value="1"/>
</dbReference>
<dbReference type="Gene3D" id="3.30.565.10">
    <property type="entry name" value="Histidine kinase-like ATPase, C-terminal domain"/>
    <property type="match status" value="1"/>
</dbReference>
<dbReference type="PANTHER" id="PTHR24421">
    <property type="entry name" value="NITRATE/NITRITE SENSOR PROTEIN NARX-RELATED"/>
    <property type="match status" value="1"/>
</dbReference>
<protein>
    <recommendedName>
        <fullName evidence="3">histidine kinase</fullName>
        <ecNumber evidence="3">2.7.13.3</ecNumber>
    </recommendedName>
</protein>
<reference evidence="14 15" key="1">
    <citation type="submission" date="2024-04" db="EMBL/GenBank/DDBJ databases">
        <title>Isolation of an actinomycete strain from pig manure.</title>
        <authorList>
            <person name="Gong T."/>
            <person name="Yu Z."/>
            <person name="An M."/>
            <person name="Wei C."/>
            <person name="Yang W."/>
            <person name="Liu L."/>
        </authorList>
    </citation>
    <scope>NUCLEOTIDE SEQUENCE [LARGE SCALE GENOMIC DNA]</scope>
    <source>
        <strain evidence="14 15">ZF39</strain>
    </source>
</reference>
<dbReference type="Pfam" id="PF02518">
    <property type="entry name" value="HATPase_c"/>
    <property type="match status" value="1"/>
</dbReference>
<feature type="transmembrane region" description="Helical" evidence="12">
    <location>
        <begin position="12"/>
        <end position="32"/>
    </location>
</feature>
<dbReference type="Pfam" id="PF00672">
    <property type="entry name" value="HAMP"/>
    <property type="match status" value="1"/>
</dbReference>
<evidence type="ECO:0000256" key="10">
    <source>
        <dbReference type="ARBA" id="ARBA00022989"/>
    </source>
</evidence>
<evidence type="ECO:0000256" key="6">
    <source>
        <dbReference type="ARBA" id="ARBA00022692"/>
    </source>
</evidence>